<sequence length="107" mass="12167">MDRFFFFFKRCGEACLQKCVFLGSDVTGQDVKEVLPDGTERDVSTKSDMLPFNSQGGIWKLTRAIRWWVQVQRDAGGNESVITYKCFAFDRTSGNNATVEVKVRLTN</sequence>
<accession>A0AAV3ZH07</accession>
<proteinExistence type="predicted"/>
<keyword evidence="2" id="KW-1185">Reference proteome</keyword>
<protein>
    <submittedName>
        <fullName evidence="1">Uncharacterized protein</fullName>
    </submittedName>
</protein>
<dbReference type="AlphaFoldDB" id="A0AAV3ZH07"/>
<reference evidence="1 2" key="1">
    <citation type="journal article" date="2021" name="Elife">
        <title>Chloroplast acquisition without the gene transfer in kleptoplastic sea slugs, Plakobranchus ocellatus.</title>
        <authorList>
            <person name="Maeda T."/>
            <person name="Takahashi S."/>
            <person name="Yoshida T."/>
            <person name="Shimamura S."/>
            <person name="Takaki Y."/>
            <person name="Nagai Y."/>
            <person name="Toyoda A."/>
            <person name="Suzuki Y."/>
            <person name="Arimoto A."/>
            <person name="Ishii H."/>
            <person name="Satoh N."/>
            <person name="Nishiyama T."/>
            <person name="Hasebe M."/>
            <person name="Maruyama T."/>
            <person name="Minagawa J."/>
            <person name="Obokata J."/>
            <person name="Shigenobu S."/>
        </authorList>
    </citation>
    <scope>NUCLEOTIDE SEQUENCE [LARGE SCALE GENOMIC DNA]</scope>
</reference>
<dbReference type="Proteomes" id="UP000735302">
    <property type="component" value="Unassembled WGS sequence"/>
</dbReference>
<evidence type="ECO:0000313" key="2">
    <source>
        <dbReference type="Proteomes" id="UP000735302"/>
    </source>
</evidence>
<dbReference type="EMBL" id="BLXT01002468">
    <property type="protein sequence ID" value="GFN94606.1"/>
    <property type="molecule type" value="Genomic_DNA"/>
</dbReference>
<evidence type="ECO:0000313" key="1">
    <source>
        <dbReference type="EMBL" id="GFN94606.1"/>
    </source>
</evidence>
<comment type="caution">
    <text evidence="1">The sequence shown here is derived from an EMBL/GenBank/DDBJ whole genome shotgun (WGS) entry which is preliminary data.</text>
</comment>
<name>A0AAV3ZH07_9GAST</name>
<organism evidence="1 2">
    <name type="scientific">Plakobranchus ocellatus</name>
    <dbReference type="NCBI Taxonomy" id="259542"/>
    <lineage>
        <taxon>Eukaryota</taxon>
        <taxon>Metazoa</taxon>
        <taxon>Spiralia</taxon>
        <taxon>Lophotrochozoa</taxon>
        <taxon>Mollusca</taxon>
        <taxon>Gastropoda</taxon>
        <taxon>Heterobranchia</taxon>
        <taxon>Euthyneura</taxon>
        <taxon>Panpulmonata</taxon>
        <taxon>Sacoglossa</taxon>
        <taxon>Placobranchoidea</taxon>
        <taxon>Plakobranchidae</taxon>
        <taxon>Plakobranchus</taxon>
    </lineage>
</organism>
<gene>
    <name evidence="1" type="ORF">PoB_002111200</name>
</gene>